<comment type="caution">
    <text evidence="1">The sequence shown here is derived from an EMBL/GenBank/DDBJ whole genome shotgun (WGS) entry which is preliminary data.</text>
</comment>
<evidence type="ECO:0000313" key="2">
    <source>
        <dbReference type="Proteomes" id="UP000233469"/>
    </source>
</evidence>
<name>A0A2N1KUL1_9GLOM</name>
<gene>
    <name evidence="1" type="ORF">RhiirC2_805301</name>
</gene>
<dbReference type="EMBL" id="LLXL01010299">
    <property type="protein sequence ID" value="PKK40814.1"/>
    <property type="molecule type" value="Genomic_DNA"/>
</dbReference>
<organism evidence="1 2">
    <name type="scientific">Rhizophagus irregularis</name>
    <dbReference type="NCBI Taxonomy" id="588596"/>
    <lineage>
        <taxon>Eukaryota</taxon>
        <taxon>Fungi</taxon>
        <taxon>Fungi incertae sedis</taxon>
        <taxon>Mucoromycota</taxon>
        <taxon>Glomeromycotina</taxon>
        <taxon>Glomeromycetes</taxon>
        <taxon>Glomerales</taxon>
        <taxon>Glomeraceae</taxon>
        <taxon>Rhizophagus</taxon>
    </lineage>
</organism>
<dbReference type="AlphaFoldDB" id="A0A2N1KUL1"/>
<evidence type="ECO:0000313" key="1">
    <source>
        <dbReference type="EMBL" id="PKK40814.1"/>
    </source>
</evidence>
<reference evidence="1 2" key="2">
    <citation type="submission" date="2017-10" db="EMBL/GenBank/DDBJ databases">
        <title>Extensive intraspecific genome diversity in a model arbuscular mycorrhizal fungus.</title>
        <authorList>
            <person name="Chen E.C.H."/>
            <person name="Morin E."/>
            <person name="Baudet D."/>
            <person name="Noel J."/>
            <person name="Ndikumana S."/>
            <person name="Charron P."/>
            <person name="St-Onge C."/>
            <person name="Giorgi J."/>
            <person name="Grigoriev I.V."/>
            <person name="Roux C."/>
            <person name="Martin F.M."/>
            <person name="Corradi N."/>
        </authorList>
    </citation>
    <scope>NUCLEOTIDE SEQUENCE [LARGE SCALE GENOMIC DNA]</scope>
    <source>
        <strain evidence="1 2">C2</strain>
    </source>
</reference>
<feature type="non-terminal residue" evidence="1">
    <location>
        <position position="106"/>
    </location>
</feature>
<reference evidence="1 2" key="1">
    <citation type="submission" date="2016-04" db="EMBL/GenBank/DDBJ databases">
        <title>Genome analyses suggest a sexual origin of heterokaryosis in a supposedly ancient asexual fungus.</title>
        <authorList>
            <person name="Ropars J."/>
            <person name="Sedzielewska K."/>
            <person name="Noel J."/>
            <person name="Charron P."/>
            <person name="Farinelli L."/>
            <person name="Marton T."/>
            <person name="Kruger M."/>
            <person name="Pelin A."/>
            <person name="Brachmann A."/>
            <person name="Corradi N."/>
        </authorList>
    </citation>
    <scope>NUCLEOTIDE SEQUENCE [LARGE SCALE GENOMIC DNA]</scope>
    <source>
        <strain evidence="1 2">C2</strain>
    </source>
</reference>
<accession>A0A2N1KUL1</accession>
<sequence>MVLKAAIKNLLDRISTVQKQHHKTTDDSKKNHFNGIKKCRAWSLWSIIGINDKPTVIGNTVWDWFKVRKSWNSGWVGCDIMIIDEGSQLLVSDASIAIECLNPKTG</sequence>
<proteinExistence type="predicted"/>
<protein>
    <submittedName>
        <fullName evidence="1">Uncharacterized protein</fullName>
    </submittedName>
</protein>
<dbReference type="Proteomes" id="UP000233469">
    <property type="component" value="Unassembled WGS sequence"/>
</dbReference>